<feature type="transmembrane region" description="Helical" evidence="1">
    <location>
        <begin position="39"/>
        <end position="58"/>
    </location>
</feature>
<keyword evidence="1" id="KW-0472">Membrane</keyword>
<reference evidence="2 3" key="1">
    <citation type="submission" date="2014-07" db="EMBL/GenBank/DDBJ databases">
        <title>Genome of Chryseobacterium piperi CTM.</title>
        <authorList>
            <person name="Pipes S.E."/>
            <person name="Stropko S.J."/>
            <person name="Newman J.D."/>
        </authorList>
    </citation>
    <scope>NUCLEOTIDE SEQUENCE [LARGE SCALE GENOMIC DNA]</scope>
    <source>
        <strain evidence="2 3">CTM</strain>
    </source>
</reference>
<dbReference type="EMBL" id="JPRJ01000030">
    <property type="protein sequence ID" value="KFF23241.1"/>
    <property type="molecule type" value="Genomic_DNA"/>
</dbReference>
<accession>A0A086B2S7</accession>
<dbReference type="OrthoDB" id="1271589at2"/>
<name>A0A086B2S7_9FLAO</name>
<sequence length="174" mass="20769">MSEEKVIRLNVKRRDFEEIYFKGNQESLFFSPTTKSKTIITIVVALSLFIVFCLKDHLSQENFGVLYFISFIFLLCAVYLSVSINKVSRWKKEVYRYLKSLEDSKVYEIRFNDEFFDVNLNGQHELSEWKEFVNAETQDDYISLEGKYHYMFPQKSMTKQDYAILKQAIKKNIK</sequence>
<keyword evidence="1" id="KW-0812">Transmembrane</keyword>
<evidence type="ECO:0000313" key="3">
    <source>
        <dbReference type="Proteomes" id="UP000028709"/>
    </source>
</evidence>
<gene>
    <name evidence="2" type="ORF">IQ37_14365</name>
</gene>
<dbReference type="STRING" id="558152.IQ37_14365"/>
<dbReference type="eggNOG" id="ENOG50344PS">
    <property type="taxonomic scope" value="Bacteria"/>
</dbReference>
<feature type="transmembrane region" description="Helical" evidence="1">
    <location>
        <begin position="64"/>
        <end position="82"/>
    </location>
</feature>
<dbReference type="RefSeq" id="WP_034686189.1">
    <property type="nucleotide sequence ID" value="NZ_CP023049.2"/>
</dbReference>
<dbReference type="AlphaFoldDB" id="A0A086B2S7"/>
<proteinExistence type="predicted"/>
<evidence type="ECO:0008006" key="4">
    <source>
        <dbReference type="Google" id="ProtNLM"/>
    </source>
</evidence>
<organism evidence="2 3">
    <name type="scientific">Chryseobacterium piperi</name>
    <dbReference type="NCBI Taxonomy" id="558152"/>
    <lineage>
        <taxon>Bacteria</taxon>
        <taxon>Pseudomonadati</taxon>
        <taxon>Bacteroidota</taxon>
        <taxon>Flavobacteriia</taxon>
        <taxon>Flavobacteriales</taxon>
        <taxon>Weeksellaceae</taxon>
        <taxon>Chryseobacterium group</taxon>
        <taxon>Chryseobacterium</taxon>
    </lineage>
</organism>
<evidence type="ECO:0000313" key="2">
    <source>
        <dbReference type="EMBL" id="KFF23241.1"/>
    </source>
</evidence>
<protein>
    <recommendedName>
        <fullName evidence="4">YcxB-like protein domain-containing protein</fullName>
    </recommendedName>
</protein>
<keyword evidence="1" id="KW-1133">Transmembrane helix</keyword>
<evidence type="ECO:0000256" key="1">
    <source>
        <dbReference type="SAM" id="Phobius"/>
    </source>
</evidence>
<keyword evidence="3" id="KW-1185">Reference proteome</keyword>
<dbReference type="KEGG" id="cpip:CJF12_19830"/>
<dbReference type="Proteomes" id="UP000028709">
    <property type="component" value="Unassembled WGS sequence"/>
</dbReference>
<comment type="caution">
    <text evidence="2">The sequence shown here is derived from an EMBL/GenBank/DDBJ whole genome shotgun (WGS) entry which is preliminary data.</text>
</comment>